<evidence type="ECO:0000256" key="1">
    <source>
        <dbReference type="SAM" id="SignalP"/>
    </source>
</evidence>
<dbReference type="GO" id="GO:0016787">
    <property type="term" value="F:hydrolase activity"/>
    <property type="evidence" value="ECO:0007669"/>
    <property type="project" value="UniProtKB-KW"/>
</dbReference>
<dbReference type="PANTHER" id="PTHR48098:SF1">
    <property type="entry name" value="DIACYLGLYCEROL ACYLTRANSFERASE_MYCOLYLTRANSFERASE AG85A"/>
    <property type="match status" value="1"/>
</dbReference>
<feature type="chain" id="PRO_5046628658" evidence="1">
    <location>
        <begin position="27"/>
        <end position="295"/>
    </location>
</feature>
<dbReference type="Gene3D" id="3.40.50.1820">
    <property type="entry name" value="alpha/beta hydrolase"/>
    <property type="match status" value="1"/>
</dbReference>
<gene>
    <name evidence="2" type="ORF">J2W55_003965</name>
</gene>
<evidence type="ECO:0000313" key="3">
    <source>
        <dbReference type="Proteomes" id="UP001247620"/>
    </source>
</evidence>
<reference evidence="2 3" key="1">
    <citation type="submission" date="2023-07" db="EMBL/GenBank/DDBJ databases">
        <title>Sorghum-associated microbial communities from plants grown in Nebraska, USA.</title>
        <authorList>
            <person name="Schachtman D."/>
        </authorList>
    </citation>
    <scope>NUCLEOTIDE SEQUENCE [LARGE SCALE GENOMIC DNA]</scope>
    <source>
        <strain evidence="2 3">3262</strain>
    </source>
</reference>
<dbReference type="InterPro" id="IPR000801">
    <property type="entry name" value="Esterase-like"/>
</dbReference>
<keyword evidence="3" id="KW-1185">Reference proteome</keyword>
<dbReference type="RefSeq" id="WP_310099571.1">
    <property type="nucleotide sequence ID" value="NZ_JAVDUU010000004.1"/>
</dbReference>
<sequence>MNKSIMNRICFVFTFLLWLGSMHSYAAKVDTLEVSSQAMQKMIKAAVVLPASYQGSSQNYPVIYLLHGGQGNYRDWLSKTSDKLILHQLADQYNFIVVTPDAGLSSYYFDSPLDKSSQYETFVAKELIEKIDGTYRTIKDRKGRVIAGLSMGGHGAMYISARHPELYCAAGSMSGVMNINTATWNVPPDFAKSRDNNFVRLLGPPKDPANPYREYSVVGMIDKMKVNDVKLIFDCGTDDIMIRPNRELHQLLLDNGTPHDYIERPGKHEWPYWSNAISYQFLFFQKVFLANGTLH</sequence>
<dbReference type="PANTHER" id="PTHR48098">
    <property type="entry name" value="ENTEROCHELIN ESTERASE-RELATED"/>
    <property type="match status" value="1"/>
</dbReference>
<protein>
    <submittedName>
        <fullName evidence="2">S-formylglutathione hydrolase FrmB</fullName>
    </submittedName>
</protein>
<accession>A0ABU1TFX1</accession>
<organism evidence="2 3">
    <name type="scientific">Mucilaginibacter pocheonensis</name>
    <dbReference type="NCBI Taxonomy" id="398050"/>
    <lineage>
        <taxon>Bacteria</taxon>
        <taxon>Pseudomonadati</taxon>
        <taxon>Bacteroidota</taxon>
        <taxon>Sphingobacteriia</taxon>
        <taxon>Sphingobacteriales</taxon>
        <taxon>Sphingobacteriaceae</taxon>
        <taxon>Mucilaginibacter</taxon>
    </lineage>
</organism>
<dbReference type="Pfam" id="PF00756">
    <property type="entry name" value="Esterase"/>
    <property type="match status" value="1"/>
</dbReference>
<dbReference type="Proteomes" id="UP001247620">
    <property type="component" value="Unassembled WGS sequence"/>
</dbReference>
<dbReference type="InterPro" id="IPR029058">
    <property type="entry name" value="AB_hydrolase_fold"/>
</dbReference>
<name>A0ABU1TFX1_9SPHI</name>
<proteinExistence type="predicted"/>
<evidence type="ECO:0000313" key="2">
    <source>
        <dbReference type="EMBL" id="MDR6944105.1"/>
    </source>
</evidence>
<dbReference type="SUPFAM" id="SSF53474">
    <property type="entry name" value="alpha/beta-Hydrolases"/>
    <property type="match status" value="1"/>
</dbReference>
<keyword evidence="1" id="KW-0732">Signal</keyword>
<comment type="caution">
    <text evidence="2">The sequence shown here is derived from an EMBL/GenBank/DDBJ whole genome shotgun (WGS) entry which is preliminary data.</text>
</comment>
<dbReference type="EMBL" id="JAVDUU010000004">
    <property type="protein sequence ID" value="MDR6944105.1"/>
    <property type="molecule type" value="Genomic_DNA"/>
</dbReference>
<feature type="signal peptide" evidence="1">
    <location>
        <begin position="1"/>
        <end position="26"/>
    </location>
</feature>
<dbReference type="InterPro" id="IPR050583">
    <property type="entry name" value="Mycobacterial_A85_antigen"/>
</dbReference>
<keyword evidence="2" id="KW-0378">Hydrolase</keyword>